<dbReference type="AlphaFoldDB" id="A0A7T1T7V1"/>
<dbReference type="KEGG" id="sbat:G4Z16_18185"/>
<evidence type="ECO:0000259" key="1">
    <source>
        <dbReference type="Pfam" id="PF07398"/>
    </source>
</evidence>
<reference evidence="4" key="1">
    <citation type="submission" date="2020-02" db="EMBL/GenBank/DDBJ databases">
        <title>Streptomyces sp. ASO4wet.</title>
        <authorList>
            <person name="Risdian C."/>
            <person name="Landwehr W."/>
            <person name="Schupp P."/>
            <person name="Wink J."/>
        </authorList>
    </citation>
    <scope>NUCLEOTIDE SEQUENCE [LARGE SCALE GENOMIC DNA]</scope>
    <source>
        <strain evidence="4">ASO4wet</strain>
    </source>
</reference>
<dbReference type="GO" id="GO:0005886">
    <property type="term" value="C:plasma membrane"/>
    <property type="evidence" value="ECO:0007669"/>
    <property type="project" value="TreeGrafter"/>
</dbReference>
<dbReference type="NCBIfam" id="TIGR03083">
    <property type="entry name" value="maleylpyruvate isomerase family mycothiol-dependent enzyme"/>
    <property type="match status" value="1"/>
</dbReference>
<name>A0A7T1T7V1_9ACTN</name>
<keyword evidence="3" id="KW-0413">Isomerase</keyword>
<dbReference type="Pfam" id="PF07398">
    <property type="entry name" value="MDMPI_C"/>
    <property type="match status" value="1"/>
</dbReference>
<accession>A0A7T1T7V1</accession>
<gene>
    <name evidence="3" type="ORF">G4Z16_18185</name>
</gene>
<protein>
    <submittedName>
        <fullName evidence="3">Maleylpyruvate isomerase family mycothiol-dependent enzyme</fullName>
    </submittedName>
</protein>
<proteinExistence type="predicted"/>
<feature type="domain" description="Mycothiol-dependent maleylpyruvate isomerase metal-binding" evidence="2">
    <location>
        <begin position="13"/>
        <end position="147"/>
    </location>
</feature>
<dbReference type="GO" id="GO:0016853">
    <property type="term" value="F:isomerase activity"/>
    <property type="evidence" value="ECO:0007669"/>
    <property type="project" value="UniProtKB-KW"/>
</dbReference>
<keyword evidence="3" id="KW-0670">Pyruvate</keyword>
<evidence type="ECO:0000313" key="4">
    <source>
        <dbReference type="Proteomes" id="UP000595046"/>
    </source>
</evidence>
<dbReference type="EMBL" id="CP048882">
    <property type="protein sequence ID" value="QPP08009.1"/>
    <property type="molecule type" value="Genomic_DNA"/>
</dbReference>
<organism evidence="3 4">
    <name type="scientific">Streptomyces bathyalis</name>
    <dbReference type="NCBI Taxonomy" id="2710756"/>
    <lineage>
        <taxon>Bacteria</taxon>
        <taxon>Bacillati</taxon>
        <taxon>Actinomycetota</taxon>
        <taxon>Actinomycetes</taxon>
        <taxon>Kitasatosporales</taxon>
        <taxon>Streptomycetaceae</taxon>
        <taxon>Streptomyces</taxon>
    </lineage>
</organism>
<dbReference type="Pfam" id="PF11716">
    <property type="entry name" value="MDMPI_N"/>
    <property type="match status" value="1"/>
</dbReference>
<dbReference type="InterPro" id="IPR024344">
    <property type="entry name" value="MDMPI_metal-binding"/>
</dbReference>
<evidence type="ECO:0000313" key="3">
    <source>
        <dbReference type="EMBL" id="QPP08009.1"/>
    </source>
</evidence>
<dbReference type="Proteomes" id="UP000595046">
    <property type="component" value="Chromosome"/>
</dbReference>
<dbReference type="SUPFAM" id="SSF109854">
    <property type="entry name" value="DinB/YfiT-like putative metalloenzymes"/>
    <property type="match status" value="1"/>
</dbReference>
<sequence length="272" mass="30230">MTDATVFERYCTEIVEQNRLFRETLKPGQLDAPVPACPGWTLRDLTIHLGSDHLRAAQLVRTRADTFVRPDTVPGYGGPAELAEAAATDTYAELLGEWLSACARQVSDELRLAGEDSPVWTLTGEDRAFFWARRRTLETLVHRADAAQATGGKFEASPELAADGMDEFLELTSSGAALRWWPAMRTLAERDGDSLHLHATDTSQSDAAEWLIRIGKEGFGWTRAHEKATTAVRGPVADLLLVLTRRLPPTDERVEVLGDRELLDFWLERVGF</sequence>
<feature type="domain" description="MDMPI C-terminal" evidence="1">
    <location>
        <begin position="159"/>
        <end position="264"/>
    </location>
</feature>
<keyword evidence="4" id="KW-1185">Reference proteome</keyword>
<dbReference type="InterPro" id="IPR017517">
    <property type="entry name" value="Maleyloyr_isom"/>
</dbReference>
<dbReference type="RefSeq" id="WP_197351801.1">
    <property type="nucleotide sequence ID" value="NZ_CP048882.1"/>
</dbReference>
<dbReference type="InterPro" id="IPR034660">
    <property type="entry name" value="DinB/YfiT-like"/>
</dbReference>
<dbReference type="InterPro" id="IPR010872">
    <property type="entry name" value="MDMPI_C-term_domain"/>
</dbReference>
<dbReference type="GO" id="GO:0046872">
    <property type="term" value="F:metal ion binding"/>
    <property type="evidence" value="ECO:0007669"/>
    <property type="project" value="InterPro"/>
</dbReference>
<evidence type="ECO:0000259" key="2">
    <source>
        <dbReference type="Pfam" id="PF11716"/>
    </source>
</evidence>
<dbReference type="PANTHER" id="PTHR40758">
    <property type="entry name" value="CONSERVED PROTEIN"/>
    <property type="match status" value="1"/>
</dbReference>
<dbReference type="PANTHER" id="PTHR40758:SF1">
    <property type="entry name" value="CONSERVED PROTEIN"/>
    <property type="match status" value="1"/>
</dbReference>